<sequence length="370" mass="42004">MARFKDYYPKDVIADVYDQLQTAWSSKQPSADSDVDSERQSNSSEASTSLIRPSIAGRPVRKAISIAVQATENDWDNDDAPSPRNDSPPLFSKGEIQDLCHKDSAVKKRSNYIKEMYGILNTIQDTTSCSVCKKLKIRLDKFKNYLSSESLSIRKKVIQRRSKSNLESGHQRMQNIHEAKSPFPVLSVHKEQLVRDYLVKKVIEASMPEIVKMTEARMDPIPNQEMTNTNMEASTSVNGRKKSGKSKPEKAIGKAKRNSSDEVTAKSDSEVSDSEKQEKKKKKRKSEESWYWENGERSLEWDPEIDPLQAVDPLKIESDTFADSGDSDTRHSLKKKMKKSRESILWPEASRPAKMKDKQTGEALEKGREV</sequence>
<keyword evidence="3" id="KW-1185">Reference proteome</keyword>
<reference evidence="2 3" key="1">
    <citation type="submission" date="2020-02" db="EMBL/GenBank/DDBJ databases">
        <authorList>
            <person name="Ferguson B K."/>
        </authorList>
    </citation>
    <scope>NUCLEOTIDE SEQUENCE [LARGE SCALE GENOMIC DNA]</scope>
</reference>
<feature type="compositionally biased region" description="Basic and acidic residues" evidence="1">
    <location>
        <begin position="354"/>
        <end position="370"/>
    </location>
</feature>
<dbReference type="EMBL" id="CADCXU010016604">
    <property type="protein sequence ID" value="CAB0005770.1"/>
    <property type="molecule type" value="Genomic_DNA"/>
</dbReference>
<evidence type="ECO:0000256" key="1">
    <source>
        <dbReference type="SAM" id="MobiDB-lite"/>
    </source>
</evidence>
<evidence type="ECO:0000313" key="2">
    <source>
        <dbReference type="EMBL" id="CAB0005770.1"/>
    </source>
</evidence>
<feature type="region of interest" description="Disordered" evidence="1">
    <location>
        <begin position="219"/>
        <end position="370"/>
    </location>
</feature>
<accession>A0A6H5GRF9</accession>
<feature type="compositionally biased region" description="Basic and acidic residues" evidence="1">
    <location>
        <begin position="246"/>
        <end position="278"/>
    </location>
</feature>
<feature type="compositionally biased region" description="Polar residues" evidence="1">
    <location>
        <begin position="224"/>
        <end position="238"/>
    </location>
</feature>
<feature type="region of interest" description="Disordered" evidence="1">
    <location>
        <begin position="71"/>
        <end position="94"/>
    </location>
</feature>
<dbReference type="AlphaFoldDB" id="A0A6H5GRF9"/>
<dbReference type="Proteomes" id="UP000479000">
    <property type="component" value="Unassembled WGS sequence"/>
</dbReference>
<evidence type="ECO:0000313" key="3">
    <source>
        <dbReference type="Proteomes" id="UP000479000"/>
    </source>
</evidence>
<protein>
    <submittedName>
        <fullName evidence="2">Uncharacterized protein</fullName>
    </submittedName>
</protein>
<feature type="compositionally biased region" description="Polar residues" evidence="1">
    <location>
        <begin position="40"/>
        <end position="51"/>
    </location>
</feature>
<organism evidence="2 3">
    <name type="scientific">Nesidiocoris tenuis</name>
    <dbReference type="NCBI Taxonomy" id="355587"/>
    <lineage>
        <taxon>Eukaryota</taxon>
        <taxon>Metazoa</taxon>
        <taxon>Ecdysozoa</taxon>
        <taxon>Arthropoda</taxon>
        <taxon>Hexapoda</taxon>
        <taxon>Insecta</taxon>
        <taxon>Pterygota</taxon>
        <taxon>Neoptera</taxon>
        <taxon>Paraneoptera</taxon>
        <taxon>Hemiptera</taxon>
        <taxon>Heteroptera</taxon>
        <taxon>Panheteroptera</taxon>
        <taxon>Cimicomorpha</taxon>
        <taxon>Miridae</taxon>
        <taxon>Dicyphina</taxon>
        <taxon>Nesidiocoris</taxon>
    </lineage>
</organism>
<proteinExistence type="predicted"/>
<name>A0A6H5GRF9_9HEMI</name>
<feature type="region of interest" description="Disordered" evidence="1">
    <location>
        <begin position="23"/>
        <end position="54"/>
    </location>
</feature>
<gene>
    <name evidence="2" type="ORF">NTEN_LOCUS11247</name>
</gene>